<name>A0A383VC80_TETOB</name>
<organism evidence="2 3">
    <name type="scientific">Tetradesmus obliquus</name>
    <name type="common">Green alga</name>
    <name type="synonym">Acutodesmus obliquus</name>
    <dbReference type="NCBI Taxonomy" id="3088"/>
    <lineage>
        <taxon>Eukaryota</taxon>
        <taxon>Viridiplantae</taxon>
        <taxon>Chlorophyta</taxon>
        <taxon>core chlorophytes</taxon>
        <taxon>Chlorophyceae</taxon>
        <taxon>CS clade</taxon>
        <taxon>Sphaeropleales</taxon>
        <taxon>Scenedesmaceae</taxon>
        <taxon>Tetradesmus</taxon>
    </lineage>
</organism>
<dbReference type="InterPro" id="IPR006311">
    <property type="entry name" value="TAT_signal"/>
</dbReference>
<reference evidence="2 3" key="1">
    <citation type="submission" date="2016-10" db="EMBL/GenBank/DDBJ databases">
        <authorList>
            <person name="Cai Z."/>
        </authorList>
    </citation>
    <scope>NUCLEOTIDE SEQUENCE [LARGE SCALE GENOMIC DNA]</scope>
</reference>
<feature type="transmembrane region" description="Helical" evidence="1">
    <location>
        <begin position="55"/>
        <end position="75"/>
    </location>
</feature>
<evidence type="ECO:0000313" key="2">
    <source>
        <dbReference type="EMBL" id="SZX61966.1"/>
    </source>
</evidence>
<keyword evidence="3" id="KW-1185">Reference proteome</keyword>
<keyword evidence="1" id="KW-0472">Membrane</keyword>
<keyword evidence="1" id="KW-1133">Transmembrane helix</keyword>
<evidence type="ECO:0000256" key="1">
    <source>
        <dbReference type="SAM" id="Phobius"/>
    </source>
</evidence>
<dbReference type="AlphaFoldDB" id="A0A383VC80"/>
<gene>
    <name evidence="2" type="ORF">BQ4739_LOCUS2515</name>
</gene>
<dbReference type="PROSITE" id="PS51318">
    <property type="entry name" value="TAT"/>
    <property type="match status" value="1"/>
</dbReference>
<protein>
    <submittedName>
        <fullName evidence="2">Uncharacterized protein</fullName>
    </submittedName>
</protein>
<accession>A0A383VC80</accession>
<keyword evidence="1" id="KW-0812">Transmembrane</keyword>
<sequence length="230" mass="25858">MQQLIARQQSGRLAASSACSSKQCSSTVVRSSKRQGQRDLVAEQQSQQQYSRRQLLQLLSFGAAGLAAAVLPVPAAQAAATTAVSSSKALEEYMKLEDDNKLRDQRSLDNIRNKYGIRRGLDGRVQLRRRSGTWVSVRLDMEVPGAILLRDTKTEQVYALETDSLPQVDLSDDYVLFMMFSDGQWEDDMTPIEFEEDSGKAEQLKMSEKEFQSFIGILKEPEEEPSSRRK</sequence>
<proteinExistence type="predicted"/>
<dbReference type="Proteomes" id="UP000256970">
    <property type="component" value="Unassembled WGS sequence"/>
</dbReference>
<dbReference type="EMBL" id="FNXT01000186">
    <property type="protein sequence ID" value="SZX61966.1"/>
    <property type="molecule type" value="Genomic_DNA"/>
</dbReference>
<evidence type="ECO:0000313" key="3">
    <source>
        <dbReference type="Proteomes" id="UP000256970"/>
    </source>
</evidence>